<feature type="compositionally biased region" description="Low complexity" evidence="1">
    <location>
        <begin position="27"/>
        <end position="46"/>
    </location>
</feature>
<feature type="domain" description="Protein kinase" evidence="2">
    <location>
        <begin position="166"/>
        <end position="438"/>
    </location>
</feature>
<dbReference type="EMBL" id="GL349447">
    <property type="protein sequence ID" value="KNC47451.1"/>
    <property type="molecule type" value="Genomic_DNA"/>
</dbReference>
<dbReference type="GeneID" id="25562148"/>
<dbReference type="Proteomes" id="UP000054408">
    <property type="component" value="Unassembled WGS sequence"/>
</dbReference>
<dbReference type="GO" id="GO:0004674">
    <property type="term" value="F:protein serine/threonine kinase activity"/>
    <property type="evidence" value="ECO:0007669"/>
    <property type="project" value="TreeGrafter"/>
</dbReference>
<gene>
    <name evidence="3" type="ORF">AMSG_02468</name>
</gene>
<accession>A0A0L0D5T5</accession>
<evidence type="ECO:0000313" key="3">
    <source>
        <dbReference type="EMBL" id="KNC47451.1"/>
    </source>
</evidence>
<dbReference type="PROSITE" id="PS50011">
    <property type="entry name" value="PROTEIN_KINASE_DOM"/>
    <property type="match status" value="1"/>
</dbReference>
<dbReference type="SUPFAM" id="SSF56112">
    <property type="entry name" value="Protein kinase-like (PK-like)"/>
    <property type="match status" value="1"/>
</dbReference>
<dbReference type="GO" id="GO:0005524">
    <property type="term" value="F:ATP binding"/>
    <property type="evidence" value="ECO:0007669"/>
    <property type="project" value="InterPro"/>
</dbReference>
<keyword evidence="4" id="KW-1185">Reference proteome</keyword>
<name>A0A0L0D5T5_THETB</name>
<feature type="region of interest" description="Disordered" evidence="1">
    <location>
        <begin position="1"/>
        <end position="46"/>
    </location>
</feature>
<dbReference type="Pfam" id="PF00069">
    <property type="entry name" value="Pkinase"/>
    <property type="match status" value="1"/>
</dbReference>
<sequence>MALSSFVSVDFGSRSGTDSEDSAGNGSHSSSSASSSSSSSSSWHSSAYPYSSKPPADVSCMAYSDTTASSLTASISLTNSIPLGMPVIVDDGLALSSPGMFVPLTDLALHSDSDSDWETHLAPVASRVIRSAPHLMSPRSSVDDESSLAGSGDSMHGTPAIRWDHFDSVAEIARGAHGVVYRGKLCGSEYAIKLADNRSSHNASDLLSEVRVLNAVRHRFVLSIVGLCIKDDDAVPRLGMVTEYANSGTLQSYICAVRAGSSPAAPRTELLWLSQIASGLAQIHASALVHLDIKPDNIFLVAAEHAIEVRIGDFGSAVDLVAALPQLGMASELASPGYVSASLSYCAPEVFMDLSSLTPAADVFSLAIVGFELVSKATGLEYRARRENIYVMPDWSLIDAVKLPCSQAVASLLRACAATEPASRPSALSAASSISDIYNDSLSSIIAELAPSTSDAVWALRPQPHAPVPLAAFEAATRMADLGGLAAAAASALASSVFVGEDFTPRAVVAIAAGTDAAVASPPPPSLATSVRALARIVATSEAPTPHLVYAHTVAESRGPRPLPVALLDHVMATLSPEDTSALALDVAPFLISAFTCARPGETLAGLFHTVATHLEPESASALVSALDDSITTAKYGADVDGLASLLRLVVQDFGDEVEDSIRVATPPPPTSVHHLARPLRFFARALRHLLLESSDDLVAELAGVVGSRDDLAELISSVALAVAIELGPQLVALASTTPTAREALPLSWRRHLHARFASDLPEPAEPTCHLHLAASAHAAAFRATASRLKPAAGDGNLEAVVAALVAALVDTPLPSLGGCGMPPVDVGVSALQHAAPLVVEIAAVAKASLASPPAPVLDAHMYALEMAWLDSVVPSSLAHSTLLGQLAATEPNPSALDNVLAAADIFAAGQAPVRALSLYLEAAAFLRSTPARESLLDSRPGIEAALNMQVVTLARVVTSHSWLRCESFTPFAAAALPVARWRAALAHARGNAVAGVLRAAVFDDADTDADADADETLHLRNFEAKPLATALHNFHIAVVAIFGDIVRASLRALGPPPTHFALFSLGSLAHGVPALFDTLKFACVVDADELGTAEYFEVFIKYLELKVAQLGEVATTFSDRPGFSLDTQGMIPFGSASPISLFGTPETLAAAMTAAGEQLSVGLAELITSPSLLFSSTVSSGEQLLARYYAALDARLSEMVVDDSGGSLVSLASKLGLKMVVEAATSARLAPLLPHNPDFSVTTHLALVPRLVFVGMSTYTARHAPGDLVRRAAMLTDEHIIAREAVNLALFQMHSAAALRLLIQASSRSAQDAFPRSGLVAVAGKTLQLSPVATRLFYMSAQPLVATFQAGHAGPLPCGRSVGLLFDAGFTRALGADILALAGALALLPDADRADILPTDPNMAATLNSLLMLTSHAHIETAVVDAGADERADLKASLACVERNAGSRWHEVATLAATVAQRVVDVEEAGDRLPSVWSVQGVGPLCAPACGWRGASHVPLRPVSLDELCDLHWGRVASERVLASVLFGARFPRPVLLASCGAQLELMLLMKESYDATERVVLSCLLEAAPDGPSLLFDGRRDMYSFDAWAATVSDTAAVDEEVLNAVLHSCAYVARSMGDDGGGLLRSSTNFLGAYIDAAIELNDSYVSLGLSDNSLAERYPMLRLEFSQRGLERLSTTLLALREAVHSPHPTLRSLVEAFRKVMDGVAGSVPNSDPVREACRLVPVDPMAVARGDTPAANVDRLLHPAQVLKILNNLSQLPADVDEQEVLDACVARVVRAPIPRHAGLFVLNLDGLAALDDTALCSIICASPGLAVVSAANCPALRDVDAILAATAESAIVAMALSHSKASQASCWTYTGSSSRSDWGSRLALVAIDDETVVDRIGFRDACSLTDMALALANTWVPVHARSRADGLAASETTFSTYLISDDDGGAWLWLDAHLSELIYGGSRRRSIQVAVQRAARLASTTQVAERHVAWSSVPGSLDWKRVQDCATSPYVLGSQPEWTGLARGYVELTHELLQPKSATTIPLFHIGRSAGVASTNAQHELNRARTEIMDALAVLDALRSDSCSVDTAVHETQLLSSLSSARETLESACVAFKLPMLGLAAKVVYNQGVNNSVTGEYGAETEAILCELCLLLDTIAGALQGTGQ</sequence>
<dbReference type="PROSITE" id="PS00108">
    <property type="entry name" value="PROTEIN_KINASE_ST"/>
    <property type="match status" value="1"/>
</dbReference>
<dbReference type="InterPro" id="IPR011009">
    <property type="entry name" value="Kinase-like_dom_sf"/>
</dbReference>
<dbReference type="OrthoDB" id="4062651at2759"/>
<dbReference type="SMART" id="SM00220">
    <property type="entry name" value="S_TKc"/>
    <property type="match status" value="1"/>
</dbReference>
<dbReference type="Gene3D" id="1.10.510.10">
    <property type="entry name" value="Transferase(Phosphotransferase) domain 1"/>
    <property type="match status" value="1"/>
</dbReference>
<dbReference type="PANTHER" id="PTHR44329">
    <property type="entry name" value="SERINE/THREONINE-PROTEIN KINASE TNNI3K-RELATED"/>
    <property type="match status" value="1"/>
</dbReference>
<organism evidence="3 4">
    <name type="scientific">Thecamonas trahens ATCC 50062</name>
    <dbReference type="NCBI Taxonomy" id="461836"/>
    <lineage>
        <taxon>Eukaryota</taxon>
        <taxon>Apusozoa</taxon>
        <taxon>Apusomonadida</taxon>
        <taxon>Apusomonadidae</taxon>
        <taxon>Thecamonas</taxon>
    </lineage>
</organism>
<dbReference type="InterPro" id="IPR000719">
    <property type="entry name" value="Prot_kinase_dom"/>
</dbReference>
<keyword evidence="3" id="KW-0808">Transferase</keyword>
<dbReference type="InterPro" id="IPR051681">
    <property type="entry name" value="Ser/Thr_Kinases-Pseudokinases"/>
</dbReference>
<reference evidence="3 4" key="1">
    <citation type="submission" date="2010-05" db="EMBL/GenBank/DDBJ databases">
        <title>The Genome Sequence of Thecamonas trahens ATCC 50062.</title>
        <authorList>
            <consortium name="The Broad Institute Genome Sequencing Platform"/>
            <person name="Russ C."/>
            <person name="Cuomo C."/>
            <person name="Shea T."/>
            <person name="Young S.K."/>
            <person name="Zeng Q."/>
            <person name="Koehrsen M."/>
            <person name="Haas B."/>
            <person name="Borodovsky M."/>
            <person name="Guigo R."/>
            <person name="Alvarado L."/>
            <person name="Berlin A."/>
            <person name="Bochicchio J."/>
            <person name="Borenstein D."/>
            <person name="Chapman S."/>
            <person name="Chen Z."/>
            <person name="Freedman E."/>
            <person name="Gellesch M."/>
            <person name="Goldberg J."/>
            <person name="Griggs A."/>
            <person name="Gujja S."/>
            <person name="Heilman E."/>
            <person name="Heiman D."/>
            <person name="Hepburn T."/>
            <person name="Howarth C."/>
            <person name="Jen D."/>
            <person name="Larson L."/>
            <person name="Mehta T."/>
            <person name="Park D."/>
            <person name="Pearson M."/>
            <person name="Roberts A."/>
            <person name="Saif S."/>
            <person name="Shenoy N."/>
            <person name="Sisk P."/>
            <person name="Stolte C."/>
            <person name="Sykes S."/>
            <person name="Thomson T."/>
            <person name="Walk T."/>
            <person name="White J."/>
            <person name="Yandava C."/>
            <person name="Burger G."/>
            <person name="Gray M.W."/>
            <person name="Holland P.W.H."/>
            <person name="King N."/>
            <person name="Lang F.B.F."/>
            <person name="Roger A.J."/>
            <person name="Ruiz-Trillo I."/>
            <person name="Lander E."/>
            <person name="Nusbaum C."/>
        </authorList>
    </citation>
    <scope>NUCLEOTIDE SEQUENCE [LARGE SCALE GENOMIC DNA]</scope>
    <source>
        <strain evidence="3 4">ATCC 50062</strain>
    </source>
</reference>
<dbReference type="RefSeq" id="XP_013759387.1">
    <property type="nucleotide sequence ID" value="XM_013903933.1"/>
</dbReference>
<protein>
    <submittedName>
        <fullName evidence="3">Protein serine/threonine kinase</fullName>
    </submittedName>
</protein>
<dbReference type="PANTHER" id="PTHR44329:SF289">
    <property type="entry name" value="SERINE_THREONINE-PROTEIN KINASE VIK"/>
    <property type="match status" value="1"/>
</dbReference>
<evidence type="ECO:0000259" key="2">
    <source>
        <dbReference type="PROSITE" id="PS50011"/>
    </source>
</evidence>
<keyword evidence="3" id="KW-0418">Kinase</keyword>
<evidence type="ECO:0000313" key="4">
    <source>
        <dbReference type="Proteomes" id="UP000054408"/>
    </source>
</evidence>
<feature type="region of interest" description="Disordered" evidence="1">
    <location>
        <begin position="135"/>
        <end position="154"/>
    </location>
</feature>
<evidence type="ECO:0000256" key="1">
    <source>
        <dbReference type="SAM" id="MobiDB-lite"/>
    </source>
</evidence>
<dbReference type="InterPro" id="IPR008271">
    <property type="entry name" value="Ser/Thr_kinase_AS"/>
</dbReference>
<proteinExistence type="predicted"/>